<comment type="caution">
    <text evidence="1">The sequence shown here is derived from an EMBL/GenBank/DDBJ whole genome shotgun (WGS) entry which is preliminary data.</text>
</comment>
<gene>
    <name evidence="1" type="ORF">NNC68_08170</name>
</gene>
<dbReference type="RefSeq" id="WP_254969993.1">
    <property type="nucleotide sequence ID" value="NZ_JANDWU010000012.1"/>
</dbReference>
<evidence type="ECO:0000313" key="1">
    <source>
        <dbReference type="EMBL" id="MCP9549448.1"/>
    </source>
</evidence>
<organism evidence="1 2">
    <name type="scientific">Segatella copri</name>
    <dbReference type="NCBI Taxonomy" id="165179"/>
    <lineage>
        <taxon>Bacteria</taxon>
        <taxon>Pseudomonadati</taxon>
        <taxon>Bacteroidota</taxon>
        <taxon>Bacteroidia</taxon>
        <taxon>Bacteroidales</taxon>
        <taxon>Prevotellaceae</taxon>
        <taxon>Segatella</taxon>
    </lineage>
</organism>
<evidence type="ECO:0008006" key="3">
    <source>
        <dbReference type="Google" id="ProtNLM"/>
    </source>
</evidence>
<reference evidence="1" key="1">
    <citation type="submission" date="2022-07" db="EMBL/GenBank/DDBJ databases">
        <title>Prevotella copri.</title>
        <authorList>
            <person name="Yang C."/>
        </authorList>
    </citation>
    <scope>NUCLEOTIDE SEQUENCE</scope>
    <source>
        <strain evidence="1">HF1805</strain>
    </source>
</reference>
<sequence length="123" mass="13920">MNPVELYKGETPAPVYSKLGDNLIKVYFNRESAKVTVPLMDDSGDTKTVTEHTAWHVDVEPEYRKIISGIVRSKYSQDDVEAIICNHTEGRGDADEYNAFVAWREEARKVATNVMEELAKVVK</sequence>
<evidence type="ECO:0000313" key="2">
    <source>
        <dbReference type="Proteomes" id="UP001205506"/>
    </source>
</evidence>
<protein>
    <recommendedName>
        <fullName evidence="3">Phage protein</fullName>
    </recommendedName>
</protein>
<name>A0AAW5ICK3_9BACT</name>
<dbReference type="EMBL" id="JANDWU010000012">
    <property type="protein sequence ID" value="MCP9549448.1"/>
    <property type="molecule type" value="Genomic_DNA"/>
</dbReference>
<accession>A0AAW5ICK3</accession>
<proteinExistence type="predicted"/>
<dbReference type="Proteomes" id="UP001205506">
    <property type="component" value="Unassembled WGS sequence"/>
</dbReference>
<dbReference type="AlphaFoldDB" id="A0AAW5ICK3"/>